<keyword evidence="4 5" id="KW-0067">ATP-binding</keyword>
<dbReference type="EMBL" id="CP104694">
    <property type="protein sequence ID" value="UXI67336.1"/>
    <property type="molecule type" value="Genomic_DNA"/>
</dbReference>
<dbReference type="InterPro" id="IPR017441">
    <property type="entry name" value="Protein_kinase_ATP_BS"/>
</dbReference>
<dbReference type="Pfam" id="PF00069">
    <property type="entry name" value="Pkinase"/>
    <property type="match status" value="1"/>
</dbReference>
<accession>A0ABY6BCN6</accession>
<dbReference type="InterPro" id="IPR011009">
    <property type="entry name" value="Kinase-like_dom_sf"/>
</dbReference>
<dbReference type="SUPFAM" id="SSF48452">
    <property type="entry name" value="TPR-like"/>
    <property type="match status" value="1"/>
</dbReference>
<protein>
    <submittedName>
        <fullName evidence="8">Serine/threonine protein kinase</fullName>
    </submittedName>
</protein>
<feature type="transmembrane region" description="Helical" evidence="6">
    <location>
        <begin position="374"/>
        <end position="396"/>
    </location>
</feature>
<keyword evidence="2 5" id="KW-0547">Nucleotide-binding</keyword>
<evidence type="ECO:0000313" key="8">
    <source>
        <dbReference type="EMBL" id="UXI67336.1"/>
    </source>
</evidence>
<name>A0ABY6BCN6_9GAMM</name>
<dbReference type="SMART" id="SM00220">
    <property type="entry name" value="S_TKc"/>
    <property type="match status" value="1"/>
</dbReference>
<dbReference type="GO" id="GO:0004674">
    <property type="term" value="F:protein serine/threonine kinase activity"/>
    <property type="evidence" value="ECO:0007669"/>
    <property type="project" value="UniProtKB-KW"/>
</dbReference>
<dbReference type="PANTHER" id="PTHR43289">
    <property type="entry name" value="MITOGEN-ACTIVATED PROTEIN KINASE KINASE KINASE 20-RELATED"/>
    <property type="match status" value="1"/>
</dbReference>
<feature type="binding site" evidence="5">
    <location>
        <position position="109"/>
    </location>
    <ligand>
        <name>ATP</name>
        <dbReference type="ChEBI" id="CHEBI:30616"/>
    </ligand>
</feature>
<evidence type="ECO:0000313" key="9">
    <source>
        <dbReference type="Proteomes" id="UP001064632"/>
    </source>
</evidence>
<keyword evidence="3 8" id="KW-0418">Kinase</keyword>
<keyword evidence="8" id="KW-0723">Serine/threonine-protein kinase</keyword>
<dbReference type="PANTHER" id="PTHR43289:SF34">
    <property type="entry name" value="SERINE_THREONINE-PROTEIN KINASE YBDM-RELATED"/>
    <property type="match status" value="1"/>
</dbReference>
<dbReference type="InterPro" id="IPR011990">
    <property type="entry name" value="TPR-like_helical_dom_sf"/>
</dbReference>
<dbReference type="PROSITE" id="PS50011">
    <property type="entry name" value="PROTEIN_KINASE_DOM"/>
    <property type="match status" value="1"/>
</dbReference>
<dbReference type="SUPFAM" id="SSF56112">
    <property type="entry name" value="Protein kinase-like (PK-like)"/>
    <property type="match status" value="1"/>
</dbReference>
<evidence type="ECO:0000256" key="5">
    <source>
        <dbReference type="PROSITE-ProRule" id="PRU10141"/>
    </source>
</evidence>
<dbReference type="InterPro" id="IPR000719">
    <property type="entry name" value="Prot_kinase_dom"/>
</dbReference>
<dbReference type="Gene3D" id="1.10.510.10">
    <property type="entry name" value="Transferase(Phosphotransferase) domain 1"/>
    <property type="match status" value="1"/>
</dbReference>
<evidence type="ECO:0000259" key="7">
    <source>
        <dbReference type="PROSITE" id="PS50011"/>
    </source>
</evidence>
<gene>
    <name evidence="8" type="ORF">N4264_21760</name>
</gene>
<evidence type="ECO:0000256" key="6">
    <source>
        <dbReference type="SAM" id="Phobius"/>
    </source>
</evidence>
<proteinExistence type="predicted"/>
<keyword evidence="6" id="KW-0472">Membrane</keyword>
<organism evidence="8 9">
    <name type="scientific">Tahibacter amnicola</name>
    <dbReference type="NCBI Taxonomy" id="2976241"/>
    <lineage>
        <taxon>Bacteria</taxon>
        <taxon>Pseudomonadati</taxon>
        <taxon>Pseudomonadota</taxon>
        <taxon>Gammaproteobacteria</taxon>
        <taxon>Lysobacterales</taxon>
        <taxon>Rhodanobacteraceae</taxon>
        <taxon>Tahibacter</taxon>
    </lineage>
</organism>
<dbReference type="PROSITE" id="PS00107">
    <property type="entry name" value="PROTEIN_KINASE_ATP"/>
    <property type="match status" value="1"/>
</dbReference>
<evidence type="ECO:0000256" key="4">
    <source>
        <dbReference type="ARBA" id="ARBA00022840"/>
    </source>
</evidence>
<evidence type="ECO:0000256" key="2">
    <source>
        <dbReference type="ARBA" id="ARBA00022741"/>
    </source>
</evidence>
<dbReference type="Gene3D" id="1.25.40.10">
    <property type="entry name" value="Tetratricopeptide repeat domain"/>
    <property type="match status" value="1"/>
</dbReference>
<reference evidence="8" key="1">
    <citation type="submission" date="2022-09" db="EMBL/GenBank/DDBJ databases">
        <title>Tahibacter sp. nov., isolated from a fresh water.</title>
        <authorList>
            <person name="Baek J.H."/>
            <person name="Lee J.K."/>
            <person name="Kim J.M."/>
            <person name="Jeon C.O."/>
        </authorList>
    </citation>
    <scope>NUCLEOTIDE SEQUENCE</scope>
    <source>
        <strain evidence="8">W38</strain>
    </source>
</reference>
<dbReference type="PROSITE" id="PS00108">
    <property type="entry name" value="PROTEIN_KINASE_ST"/>
    <property type="match status" value="1"/>
</dbReference>
<dbReference type="InterPro" id="IPR008271">
    <property type="entry name" value="Ser/Thr_kinase_AS"/>
</dbReference>
<keyword evidence="6" id="KW-1133">Transmembrane helix</keyword>
<feature type="domain" description="Protein kinase" evidence="7">
    <location>
        <begin position="78"/>
        <end position="349"/>
    </location>
</feature>
<dbReference type="CDD" id="cd14014">
    <property type="entry name" value="STKc_PknB_like"/>
    <property type="match status" value="1"/>
</dbReference>
<sequence>MSTDLANDRLALALFRQLLESEPIHPTTVEDVLKDSAPDVAARVRRMLDRHLSDTQRLEKVWHDAPLEPTFPSRLGPFDIVRPLGRGGMGMVVLGRRQSSDFTQNVAIKLIPGWMLDASQRARFLFEREVVARLRHPHIAHLIDGGNGPSGELWYAMELVEGNTLIRYCDERKMPLRERLLLLLDLCDALSHAHRSLIVHRDIKPGNVMVTSDGQVKLIDFGIAKSLDSAASTHTREAAPMTPQYASPEQLRHERITTASDIWQLAALAYELLIGVTARTDTAAIIERPSLRAATIDDAVAVTRRTSPAALAAQLRGDIDSILQKALRDDPQERYDSVAAFAADLRAYLAGRPVSARQGEQWYALRRAVAKHRWAVGFAAAAAVALVSGTVVSVLFAHRASEEAQLATDTSELLSKVLLARDSGASPTMNLSEYFTHAIDTIRRDTSLPPARRYGLLNEVMMRGVEVGAKDAILRAGPEMVRLAGQSFPAGDHRQAEALTMHALALAIQGAQNAGQVNSLLAQSEAIVAKLPRREADGQMLLVYMARLFLANAAGDSDALITYSRHNAELARTSTTLSAQSRLNARMSLVNALENTQQVDEALREIDSLLADLPEYARTDHILEGTQEWVRTTGCQMRSRVKVADALQDCSRQVGELEKAGRIDTMNGYYALLGLGRSLAKSDRSAEAVDAYRRAEQSLVAVQGANATSGQMANVKRMLGTRLYALKRFDEAEIAQRRALDIVALSFAATHPGRLGIQLELAESIAAQDKKDALAPLLLADEVVAGLDAASQARWKTLHALVNTSKKTP</sequence>
<dbReference type="Gene3D" id="3.30.200.20">
    <property type="entry name" value="Phosphorylase Kinase, domain 1"/>
    <property type="match status" value="1"/>
</dbReference>
<keyword evidence="1" id="KW-0808">Transferase</keyword>
<evidence type="ECO:0000256" key="1">
    <source>
        <dbReference type="ARBA" id="ARBA00022679"/>
    </source>
</evidence>
<evidence type="ECO:0000256" key="3">
    <source>
        <dbReference type="ARBA" id="ARBA00022777"/>
    </source>
</evidence>
<keyword evidence="6" id="KW-0812">Transmembrane</keyword>
<dbReference type="RefSeq" id="WP_261694311.1">
    <property type="nucleotide sequence ID" value="NZ_CP104694.1"/>
</dbReference>
<keyword evidence="9" id="KW-1185">Reference proteome</keyword>
<dbReference type="Proteomes" id="UP001064632">
    <property type="component" value="Chromosome"/>
</dbReference>